<dbReference type="KEGG" id="fte:Fluta_0125"/>
<name>F2IB52_FLUTR</name>
<evidence type="ECO:0008006" key="4">
    <source>
        <dbReference type="Google" id="ProtNLM"/>
    </source>
</evidence>
<reference evidence="2 3" key="1">
    <citation type="journal article" date="2011" name="Stand. Genomic Sci.">
        <title>Complete genome sequence of the gliding freshwater bacterium Fluviicola taffensis type strain (RW262).</title>
        <authorList>
            <person name="Woyke T."/>
            <person name="Chertkov O."/>
            <person name="Lapidus A."/>
            <person name="Nolan M."/>
            <person name="Lucas S."/>
            <person name="Del Rio T.G."/>
            <person name="Tice H."/>
            <person name="Cheng J.F."/>
            <person name="Tapia R."/>
            <person name="Han C."/>
            <person name="Goodwin L."/>
            <person name="Pitluck S."/>
            <person name="Liolios K."/>
            <person name="Pagani I."/>
            <person name="Ivanova N."/>
            <person name="Huntemann M."/>
            <person name="Mavromatis K."/>
            <person name="Mikhailova N."/>
            <person name="Pati A."/>
            <person name="Chen A."/>
            <person name="Palaniappan K."/>
            <person name="Land M."/>
            <person name="Hauser L."/>
            <person name="Brambilla E.M."/>
            <person name="Rohde M."/>
            <person name="Mwirichia R."/>
            <person name="Sikorski J."/>
            <person name="Tindall B.J."/>
            <person name="Goker M."/>
            <person name="Bristow J."/>
            <person name="Eisen J.A."/>
            <person name="Markowitz V."/>
            <person name="Hugenholtz P."/>
            <person name="Klenk H.P."/>
            <person name="Kyrpides N.C."/>
        </authorList>
    </citation>
    <scope>NUCLEOTIDE SEQUENCE [LARGE SCALE GENOMIC DNA]</scope>
    <source>
        <strain evidence="3">DSM 16823 / RW262 / RW262</strain>
    </source>
</reference>
<dbReference type="HOGENOM" id="CLU_1084843_0_0_10"/>
<proteinExistence type="predicted"/>
<dbReference type="AlphaFoldDB" id="F2IB52"/>
<protein>
    <recommendedName>
        <fullName evidence="4">Outer membrane protein beta-barrel domain-containing protein</fullName>
    </recommendedName>
</protein>
<reference evidence="3" key="2">
    <citation type="submission" date="2011-02" db="EMBL/GenBank/DDBJ databases">
        <title>The complete genome of Fluviicola taffensis DSM 16823.</title>
        <authorList>
            <consortium name="US DOE Joint Genome Institute (JGI-PGF)"/>
            <person name="Lucas S."/>
            <person name="Copeland A."/>
            <person name="Lapidus A."/>
            <person name="Bruce D."/>
            <person name="Goodwin L."/>
            <person name="Pitluck S."/>
            <person name="Kyrpides N."/>
            <person name="Mavromatis K."/>
            <person name="Ivanova N."/>
            <person name="Mikhailova N."/>
            <person name="Pagani I."/>
            <person name="Chertkov O."/>
            <person name="Detter J.C."/>
            <person name="Han C."/>
            <person name="Tapia R."/>
            <person name="Land M."/>
            <person name="Hauser L."/>
            <person name="Markowitz V."/>
            <person name="Cheng J.-F."/>
            <person name="Hugenholtz P."/>
            <person name="Woyke T."/>
            <person name="Wu D."/>
            <person name="Tindall B."/>
            <person name="Pomrenke H.G."/>
            <person name="Brambilla E."/>
            <person name="Klenk H.-P."/>
            <person name="Eisen J.A."/>
        </authorList>
    </citation>
    <scope>NUCLEOTIDE SEQUENCE [LARGE SCALE GENOMIC DNA]</scope>
    <source>
        <strain evidence="3">DSM 16823 / RW262 / RW262</strain>
    </source>
</reference>
<evidence type="ECO:0000256" key="1">
    <source>
        <dbReference type="SAM" id="SignalP"/>
    </source>
</evidence>
<dbReference type="STRING" id="755732.Fluta_0125"/>
<dbReference type="Proteomes" id="UP000007463">
    <property type="component" value="Chromosome"/>
</dbReference>
<organism evidence="2 3">
    <name type="scientific">Fluviicola taffensis (strain DSM 16823 / NCIMB 13979 / RW262)</name>
    <dbReference type="NCBI Taxonomy" id="755732"/>
    <lineage>
        <taxon>Bacteria</taxon>
        <taxon>Pseudomonadati</taxon>
        <taxon>Bacteroidota</taxon>
        <taxon>Flavobacteriia</taxon>
        <taxon>Flavobacteriales</taxon>
        <taxon>Crocinitomicaceae</taxon>
        <taxon>Fluviicola</taxon>
    </lineage>
</organism>
<keyword evidence="3" id="KW-1185">Reference proteome</keyword>
<evidence type="ECO:0000313" key="2">
    <source>
        <dbReference type="EMBL" id="AEA42135.1"/>
    </source>
</evidence>
<feature type="signal peptide" evidence="1">
    <location>
        <begin position="1"/>
        <end position="40"/>
    </location>
</feature>
<keyword evidence="1" id="KW-0732">Signal</keyword>
<feature type="chain" id="PRO_5003279674" description="Outer membrane protein beta-barrel domain-containing protein" evidence="1">
    <location>
        <begin position="41"/>
        <end position="256"/>
    </location>
</feature>
<sequence precursor="true">MKLDVKYLNPFRRFMQKNPAFMRKFLIILVLVCSITESNAQIGNDKWNITGELALPMGMGNKMFRNYLNGIVTAHPKIQYKPFKHWYVAFGPRYMYYKVNEYRIPFEPGVSDDSIADHKKVQSIYGGMHVLGGDIELGWTSWVGPRLGLELGVKTGIAQHWFNTSGTKKYGKQDVLAMYVEPTLSIVLASDEAVAYRWIIGYNFTGYHFDGYRVGSTTSGGYTAKDLRAPTQSLIVGFAISYYFKNQRSDVFLDEP</sequence>
<dbReference type="EMBL" id="CP002542">
    <property type="protein sequence ID" value="AEA42135.1"/>
    <property type="molecule type" value="Genomic_DNA"/>
</dbReference>
<evidence type="ECO:0000313" key="3">
    <source>
        <dbReference type="Proteomes" id="UP000007463"/>
    </source>
</evidence>
<gene>
    <name evidence="2" type="ordered locus">Fluta_0125</name>
</gene>
<accession>F2IB52</accession>